<evidence type="ECO:0000256" key="4">
    <source>
        <dbReference type="ARBA" id="ARBA00022989"/>
    </source>
</evidence>
<comment type="subcellular location">
    <subcellularLocation>
        <location evidence="1">Cell membrane</location>
        <topology evidence="1">Multi-pass membrane protein</topology>
    </subcellularLocation>
</comment>
<keyword evidence="6" id="KW-0297">G-protein coupled receptor</keyword>
<dbReference type="SUPFAM" id="SSF81321">
    <property type="entry name" value="Family A G protein-coupled receptor-like"/>
    <property type="match status" value="1"/>
</dbReference>
<keyword evidence="4 7" id="KW-1133">Transmembrane helix</keyword>
<dbReference type="InterPro" id="IPR000276">
    <property type="entry name" value="GPCR_Rhodpsn"/>
</dbReference>
<dbReference type="SMART" id="SM01381">
    <property type="entry name" value="7TM_GPCR_Srsx"/>
    <property type="match status" value="1"/>
</dbReference>
<feature type="transmembrane region" description="Helical" evidence="7">
    <location>
        <begin position="256"/>
        <end position="281"/>
    </location>
</feature>
<keyword evidence="5 7" id="KW-0472">Membrane</keyword>
<name>A0ABN8QY68_9CNID</name>
<keyword evidence="6" id="KW-0807">Transducer</keyword>
<feature type="transmembrane region" description="Helical" evidence="7">
    <location>
        <begin position="149"/>
        <end position="169"/>
    </location>
</feature>
<evidence type="ECO:0000313" key="9">
    <source>
        <dbReference type="EMBL" id="CAH3171984.1"/>
    </source>
</evidence>
<dbReference type="InterPro" id="IPR017452">
    <property type="entry name" value="GPCR_Rhodpsn_7TM"/>
</dbReference>
<proteinExistence type="inferred from homology"/>
<organism evidence="9 10">
    <name type="scientific">Porites evermanni</name>
    <dbReference type="NCBI Taxonomy" id="104178"/>
    <lineage>
        <taxon>Eukaryota</taxon>
        <taxon>Metazoa</taxon>
        <taxon>Cnidaria</taxon>
        <taxon>Anthozoa</taxon>
        <taxon>Hexacorallia</taxon>
        <taxon>Scleractinia</taxon>
        <taxon>Fungiina</taxon>
        <taxon>Poritidae</taxon>
        <taxon>Porites</taxon>
    </lineage>
</organism>
<sequence length="296" mass="33447">MTAVCGLPWWTGLQRNDTIAYVNDILLAAVNGSSAIFAILGNLAIIVTIIKTPTLQKPSNILLCSLAFADLLTGVTAQPLFVVWRVFLQRAQKSCLHQILVFNVYHTFKYFAVGLSFVNIVLISFDRYYALSKPLEYIVKVTKSGTTKIAGLGCVIWLLMTILIVFFLPPLPGFIMLYIFGVLFLVVPPVNYMRLLFSLRRHNAQLRDEVTSQMSTIFQREKKKVTLNMCIVTGLLFATLLPIGSMEIFHKGYPRIHSILLPWSTTMTFIPPSTNPIIYFGRNKNMRNAFKSIMKI</sequence>
<keyword evidence="3 6" id="KW-0812">Transmembrane</keyword>
<feature type="transmembrane region" description="Helical" evidence="7">
    <location>
        <begin position="25"/>
        <end position="50"/>
    </location>
</feature>
<dbReference type="Pfam" id="PF00001">
    <property type="entry name" value="7tm_1"/>
    <property type="match status" value="1"/>
</dbReference>
<feature type="transmembrane region" description="Helical" evidence="7">
    <location>
        <begin position="175"/>
        <end position="197"/>
    </location>
</feature>
<dbReference type="CDD" id="cd00637">
    <property type="entry name" value="7tm_classA_rhodopsin-like"/>
    <property type="match status" value="1"/>
</dbReference>
<keyword evidence="2" id="KW-1003">Cell membrane</keyword>
<dbReference type="PROSITE" id="PS00237">
    <property type="entry name" value="G_PROTEIN_RECEP_F1_1"/>
    <property type="match status" value="1"/>
</dbReference>
<dbReference type="PROSITE" id="PS50262">
    <property type="entry name" value="G_PROTEIN_RECEP_F1_2"/>
    <property type="match status" value="1"/>
</dbReference>
<evidence type="ECO:0000256" key="1">
    <source>
        <dbReference type="ARBA" id="ARBA00004651"/>
    </source>
</evidence>
<dbReference type="PANTHER" id="PTHR22750">
    <property type="entry name" value="G-PROTEIN COUPLED RECEPTOR"/>
    <property type="match status" value="1"/>
</dbReference>
<comment type="caution">
    <text evidence="9">The sequence shown here is derived from an EMBL/GenBank/DDBJ whole genome shotgun (WGS) entry which is preliminary data.</text>
</comment>
<accession>A0ABN8QY68</accession>
<evidence type="ECO:0000256" key="3">
    <source>
        <dbReference type="ARBA" id="ARBA00022692"/>
    </source>
</evidence>
<gene>
    <name evidence="9" type="ORF">PEVE_00008168</name>
</gene>
<evidence type="ECO:0000256" key="6">
    <source>
        <dbReference type="RuleBase" id="RU000688"/>
    </source>
</evidence>
<dbReference type="PRINTS" id="PR00237">
    <property type="entry name" value="GPCRRHODOPSN"/>
</dbReference>
<feature type="transmembrane region" description="Helical" evidence="7">
    <location>
        <begin position="225"/>
        <end position="244"/>
    </location>
</feature>
<evidence type="ECO:0000256" key="2">
    <source>
        <dbReference type="ARBA" id="ARBA00022475"/>
    </source>
</evidence>
<feature type="transmembrane region" description="Helical" evidence="7">
    <location>
        <begin position="62"/>
        <end position="87"/>
    </location>
</feature>
<comment type="similarity">
    <text evidence="6">Belongs to the G-protein coupled receptor 1 family.</text>
</comment>
<dbReference type="EMBL" id="CALNXI010001555">
    <property type="protein sequence ID" value="CAH3171984.1"/>
    <property type="molecule type" value="Genomic_DNA"/>
</dbReference>
<evidence type="ECO:0000256" key="5">
    <source>
        <dbReference type="ARBA" id="ARBA00023136"/>
    </source>
</evidence>
<feature type="domain" description="G-protein coupled receptors family 1 profile" evidence="8">
    <location>
        <begin position="41"/>
        <end position="279"/>
    </location>
</feature>
<evidence type="ECO:0000256" key="7">
    <source>
        <dbReference type="SAM" id="Phobius"/>
    </source>
</evidence>
<reference evidence="9 10" key="1">
    <citation type="submission" date="2022-05" db="EMBL/GenBank/DDBJ databases">
        <authorList>
            <consortium name="Genoscope - CEA"/>
            <person name="William W."/>
        </authorList>
    </citation>
    <scope>NUCLEOTIDE SEQUENCE [LARGE SCALE GENOMIC DNA]</scope>
</reference>
<protein>
    <recommendedName>
        <fullName evidence="8">G-protein coupled receptors family 1 profile domain-containing protein</fullName>
    </recommendedName>
</protein>
<keyword evidence="10" id="KW-1185">Reference proteome</keyword>
<evidence type="ECO:0000313" key="10">
    <source>
        <dbReference type="Proteomes" id="UP001159427"/>
    </source>
</evidence>
<feature type="transmembrane region" description="Helical" evidence="7">
    <location>
        <begin position="107"/>
        <end position="129"/>
    </location>
</feature>
<dbReference type="Gene3D" id="1.20.1070.10">
    <property type="entry name" value="Rhodopsin 7-helix transmembrane proteins"/>
    <property type="match status" value="1"/>
</dbReference>
<dbReference type="Proteomes" id="UP001159427">
    <property type="component" value="Unassembled WGS sequence"/>
</dbReference>
<keyword evidence="6" id="KW-0675">Receptor</keyword>
<evidence type="ECO:0000259" key="8">
    <source>
        <dbReference type="PROSITE" id="PS50262"/>
    </source>
</evidence>